<accession>A0A252BVK2</accession>
<sequence length="193" mass="20470">MHGGMPAPDDVAGGDLTLAARLFGVDQSIIHRMDASRYVHDVLHTCLKEKLGGSLPSTLTSVQQFMLAQSGEQVGGLALRLGAVCYAPAILALIEGEDVRALAQKTTLFVMQDAAWGYGFLSPSGGVSTSQDLASAIQTAGIDCLWAWCAQQPKPVCLRVQAILPVQEQPVKLPLADPAAMVDTFVREHLCGE</sequence>
<proteinExistence type="predicted"/>
<keyword evidence="2" id="KW-1185">Reference proteome</keyword>
<evidence type="ECO:0000313" key="1">
    <source>
        <dbReference type="EMBL" id="OUJ12887.1"/>
    </source>
</evidence>
<dbReference type="AlphaFoldDB" id="A0A252BVK2"/>
<comment type="caution">
    <text evidence="1">The sequence shown here is derived from an EMBL/GenBank/DDBJ whole genome shotgun (WGS) entry which is preliminary data.</text>
</comment>
<reference evidence="2" key="1">
    <citation type="submission" date="2014-06" db="EMBL/GenBank/DDBJ databases">
        <authorList>
            <person name="Winans N.J."/>
            <person name="Newell P.D."/>
            <person name="Douglas A.E."/>
        </authorList>
    </citation>
    <scope>NUCLEOTIDE SEQUENCE [LARGE SCALE GENOMIC DNA]</scope>
</reference>
<protein>
    <submittedName>
        <fullName evidence="1">Uncharacterized protein</fullName>
    </submittedName>
</protein>
<gene>
    <name evidence="1" type="ORF">HK26_13555</name>
</gene>
<dbReference type="Proteomes" id="UP000194931">
    <property type="component" value="Unassembled WGS sequence"/>
</dbReference>
<evidence type="ECO:0000313" key="2">
    <source>
        <dbReference type="Proteomes" id="UP000194931"/>
    </source>
</evidence>
<organism evidence="1 2">
    <name type="scientific">Acetobacter okinawensis</name>
    <dbReference type="NCBI Taxonomy" id="1076594"/>
    <lineage>
        <taxon>Bacteria</taxon>
        <taxon>Pseudomonadati</taxon>
        <taxon>Pseudomonadota</taxon>
        <taxon>Alphaproteobacteria</taxon>
        <taxon>Acetobacterales</taxon>
        <taxon>Acetobacteraceae</taxon>
        <taxon>Acetobacter</taxon>
    </lineage>
</organism>
<dbReference type="EMBL" id="JOPJ01000009">
    <property type="protein sequence ID" value="OUJ12887.1"/>
    <property type="molecule type" value="Genomic_DNA"/>
</dbReference>
<name>A0A252BVK2_9PROT</name>